<evidence type="ECO:0000256" key="4">
    <source>
        <dbReference type="ARBA" id="ARBA00022989"/>
    </source>
</evidence>
<evidence type="ECO:0000256" key="5">
    <source>
        <dbReference type="ARBA" id="ARBA00023136"/>
    </source>
</evidence>
<dbReference type="PANTHER" id="PTHR43496">
    <property type="entry name" value="PROTEIN LPLB"/>
    <property type="match status" value="1"/>
</dbReference>
<dbReference type="SUPFAM" id="SSF161098">
    <property type="entry name" value="MetI-like"/>
    <property type="match status" value="1"/>
</dbReference>
<organism evidence="8 9">
    <name type="scientific">Paenibacillus oryzisoli</name>
    <dbReference type="NCBI Taxonomy" id="1850517"/>
    <lineage>
        <taxon>Bacteria</taxon>
        <taxon>Bacillati</taxon>
        <taxon>Bacillota</taxon>
        <taxon>Bacilli</taxon>
        <taxon>Bacillales</taxon>
        <taxon>Paenibacillaceae</taxon>
        <taxon>Paenibacillus</taxon>
    </lineage>
</organism>
<dbReference type="InterPro" id="IPR035906">
    <property type="entry name" value="MetI-like_sf"/>
</dbReference>
<keyword evidence="2 6" id="KW-0813">Transport</keyword>
<feature type="transmembrane region" description="Helical" evidence="6">
    <location>
        <begin position="31"/>
        <end position="58"/>
    </location>
</feature>
<evidence type="ECO:0000256" key="2">
    <source>
        <dbReference type="ARBA" id="ARBA00022448"/>
    </source>
</evidence>
<dbReference type="GO" id="GO:0005524">
    <property type="term" value="F:ATP binding"/>
    <property type="evidence" value="ECO:0007669"/>
    <property type="project" value="UniProtKB-KW"/>
</dbReference>
<dbReference type="Pfam" id="PF00528">
    <property type="entry name" value="BPD_transp_1"/>
    <property type="match status" value="1"/>
</dbReference>
<evidence type="ECO:0000313" key="8">
    <source>
        <dbReference type="EMBL" id="OAS18037.1"/>
    </source>
</evidence>
<dbReference type="Gene3D" id="1.10.3720.10">
    <property type="entry name" value="MetI-like"/>
    <property type="match status" value="1"/>
</dbReference>
<reference evidence="8 9" key="1">
    <citation type="submission" date="2016-05" db="EMBL/GenBank/DDBJ databases">
        <title>Paenibacillus sp. 1ZS3-15 nov., isolated from the rhizosphere soil.</title>
        <authorList>
            <person name="Zhang X.X."/>
            <person name="Zhang J."/>
        </authorList>
    </citation>
    <scope>NUCLEOTIDE SEQUENCE [LARGE SCALE GENOMIC DNA]</scope>
    <source>
        <strain evidence="8 9">1ZS3-15</strain>
    </source>
</reference>
<dbReference type="RefSeq" id="WP_068665202.1">
    <property type="nucleotide sequence ID" value="NZ_LYPB01000069.1"/>
</dbReference>
<evidence type="ECO:0000256" key="1">
    <source>
        <dbReference type="ARBA" id="ARBA00004141"/>
    </source>
</evidence>
<dbReference type="PANTHER" id="PTHR43496:SF1">
    <property type="entry name" value="POLYGALACTURONAN_RHAMNOGALACTURONAN TRANSPORT SYSTEM PERMEASE PROTEIN YTEP"/>
    <property type="match status" value="1"/>
</dbReference>
<comment type="caution">
    <text evidence="8">The sequence shown here is derived from an EMBL/GenBank/DDBJ whole genome shotgun (WGS) entry which is preliminary data.</text>
</comment>
<dbReference type="GO" id="GO:0005886">
    <property type="term" value="C:plasma membrane"/>
    <property type="evidence" value="ECO:0007669"/>
    <property type="project" value="UniProtKB-SubCell"/>
</dbReference>
<comment type="similarity">
    <text evidence="6">Belongs to the binding-protein-dependent transport system permease family.</text>
</comment>
<keyword evidence="9" id="KW-1185">Reference proteome</keyword>
<feature type="transmembrane region" description="Helical" evidence="6">
    <location>
        <begin position="287"/>
        <end position="307"/>
    </location>
</feature>
<feature type="transmembrane region" description="Helical" evidence="6">
    <location>
        <begin position="139"/>
        <end position="155"/>
    </location>
</feature>
<evidence type="ECO:0000259" key="7">
    <source>
        <dbReference type="PROSITE" id="PS50928"/>
    </source>
</evidence>
<dbReference type="OrthoDB" id="9785836at2"/>
<dbReference type="EMBL" id="LYPB01000069">
    <property type="protein sequence ID" value="OAS18037.1"/>
    <property type="molecule type" value="Genomic_DNA"/>
</dbReference>
<protein>
    <submittedName>
        <fullName evidence="8">Polysaccharide ABC transporter ATP-binding protein</fullName>
    </submittedName>
</protein>
<dbReference type="STRING" id="1850517.A8708_28940"/>
<dbReference type="PROSITE" id="PS50928">
    <property type="entry name" value="ABC_TM1"/>
    <property type="match status" value="1"/>
</dbReference>
<gene>
    <name evidence="8" type="ORF">A8708_28940</name>
</gene>
<keyword evidence="5 6" id="KW-0472">Membrane</keyword>
<name>A0A198AA53_9BACL</name>
<evidence type="ECO:0000256" key="3">
    <source>
        <dbReference type="ARBA" id="ARBA00022692"/>
    </source>
</evidence>
<dbReference type="AlphaFoldDB" id="A0A198AA53"/>
<sequence length="320" mass="36872">MQEDLAVQRSKVVHRKFVRSKFVLKIWKYRALYAMLSPGILYYLIFKYLPMFGIIVAFKEYNITKGILSSPWADPWYKYFEVFVSSPYFSQLLTNTLLISLYKLIFGMIPPIILAILLNECRVSWFKRFIQTLSYMPHFLSWVIIYGILIALLSQDSGLFNRWIVEAGGKAIPFLTSESWFRSILVSSDIWQNMGWGAIIYLAAIAGIDPSLYEAATMDGCKRIRLIWHVTLPNLRSIITILLILRLGSIMDAGFEQIYVLYNSYVYSVGDIIDTWVFRTGLEQLNFSLAASVGLFKSIIGCILVLLSNRIAKRWGEGIW</sequence>
<dbReference type="GO" id="GO:0055085">
    <property type="term" value="P:transmembrane transport"/>
    <property type="evidence" value="ECO:0007669"/>
    <property type="project" value="InterPro"/>
</dbReference>
<feature type="transmembrane region" description="Helical" evidence="6">
    <location>
        <begin position="194"/>
        <end position="214"/>
    </location>
</feature>
<feature type="domain" description="ABC transmembrane type-1" evidence="7">
    <location>
        <begin position="93"/>
        <end position="308"/>
    </location>
</feature>
<feature type="transmembrane region" description="Helical" evidence="6">
    <location>
        <begin position="97"/>
        <end position="118"/>
    </location>
</feature>
<dbReference type="InterPro" id="IPR000515">
    <property type="entry name" value="MetI-like"/>
</dbReference>
<dbReference type="Proteomes" id="UP000078454">
    <property type="component" value="Unassembled WGS sequence"/>
</dbReference>
<keyword evidence="8" id="KW-0067">ATP-binding</keyword>
<evidence type="ECO:0000256" key="6">
    <source>
        <dbReference type="RuleBase" id="RU363032"/>
    </source>
</evidence>
<comment type="subcellular location">
    <subcellularLocation>
        <location evidence="6">Cell membrane</location>
        <topology evidence="6">Multi-pass membrane protein</topology>
    </subcellularLocation>
    <subcellularLocation>
        <location evidence="1">Membrane</location>
        <topology evidence="1">Multi-pass membrane protein</topology>
    </subcellularLocation>
</comment>
<proteinExistence type="inferred from homology"/>
<feature type="transmembrane region" description="Helical" evidence="6">
    <location>
        <begin position="226"/>
        <end position="245"/>
    </location>
</feature>
<dbReference type="CDD" id="cd06261">
    <property type="entry name" value="TM_PBP2"/>
    <property type="match status" value="1"/>
</dbReference>
<evidence type="ECO:0000313" key="9">
    <source>
        <dbReference type="Proteomes" id="UP000078454"/>
    </source>
</evidence>
<keyword evidence="8" id="KW-0547">Nucleotide-binding</keyword>
<keyword evidence="4 6" id="KW-1133">Transmembrane helix</keyword>
<accession>A0A198AA53</accession>
<keyword evidence="3 6" id="KW-0812">Transmembrane</keyword>